<dbReference type="AlphaFoldDB" id="A0A285GT42"/>
<dbReference type="Proteomes" id="UP000219573">
    <property type="component" value="Unassembled WGS sequence"/>
</dbReference>
<sequence>MSIRGIRTIFFAKEKVAVSSDVVLVGAQNKMLDPLKLSELDNFFVIKESEEQYN</sequence>
<organism evidence="1 2">
    <name type="scientific">Orenia metallireducens</name>
    <dbReference type="NCBI Taxonomy" id="1413210"/>
    <lineage>
        <taxon>Bacteria</taxon>
        <taxon>Bacillati</taxon>
        <taxon>Bacillota</taxon>
        <taxon>Clostridia</taxon>
        <taxon>Halanaerobiales</taxon>
        <taxon>Halobacteroidaceae</taxon>
        <taxon>Orenia</taxon>
    </lineage>
</organism>
<evidence type="ECO:0000313" key="2">
    <source>
        <dbReference type="Proteomes" id="UP000219573"/>
    </source>
</evidence>
<reference evidence="2" key="1">
    <citation type="submission" date="2017-09" db="EMBL/GenBank/DDBJ databases">
        <authorList>
            <person name="Varghese N."/>
            <person name="Submissions S."/>
        </authorList>
    </citation>
    <scope>NUCLEOTIDE SEQUENCE [LARGE SCALE GENOMIC DNA]</scope>
    <source>
        <strain evidence="2">MSL47</strain>
    </source>
</reference>
<evidence type="ECO:0000313" key="1">
    <source>
        <dbReference type="EMBL" id="SNY26463.1"/>
    </source>
</evidence>
<name>A0A285GT42_9FIRM</name>
<proteinExistence type="predicted"/>
<accession>A0A285GT42</accession>
<keyword evidence="2" id="KW-1185">Reference proteome</keyword>
<gene>
    <name evidence="1" type="ORF">SAMN06265827_1105</name>
</gene>
<protein>
    <submittedName>
        <fullName evidence="1">Uncharacterized protein</fullName>
    </submittedName>
</protein>
<dbReference type="EMBL" id="OBDZ01000010">
    <property type="protein sequence ID" value="SNY26463.1"/>
    <property type="molecule type" value="Genomic_DNA"/>
</dbReference>